<name>A0ABV7SKF8_9ACTN</name>
<protein>
    <submittedName>
        <fullName evidence="2">Transposase</fullName>
    </submittedName>
</protein>
<proteinExistence type="predicted"/>
<evidence type="ECO:0000313" key="2">
    <source>
        <dbReference type="EMBL" id="MFC3577443.1"/>
    </source>
</evidence>
<comment type="caution">
    <text evidence="2">The sequence shown here is derived from an EMBL/GenBank/DDBJ whole genome shotgun (WGS) entry which is preliminary data.</text>
</comment>
<dbReference type="InterPro" id="IPR025668">
    <property type="entry name" value="Tnp_DDE_dom"/>
</dbReference>
<keyword evidence="3" id="KW-1185">Reference proteome</keyword>
<dbReference type="Pfam" id="PF13701">
    <property type="entry name" value="DDE_Tnp_1_4"/>
    <property type="match status" value="1"/>
</dbReference>
<evidence type="ECO:0000313" key="3">
    <source>
        <dbReference type="Proteomes" id="UP001595701"/>
    </source>
</evidence>
<evidence type="ECO:0000259" key="1">
    <source>
        <dbReference type="Pfam" id="PF13701"/>
    </source>
</evidence>
<feature type="domain" description="Transposase DDE" evidence="1">
    <location>
        <begin position="21"/>
        <end position="134"/>
    </location>
</feature>
<gene>
    <name evidence="2" type="ORF">ACFOZ0_30070</name>
</gene>
<dbReference type="EMBL" id="JBHRWR010000033">
    <property type="protein sequence ID" value="MFC3577443.1"/>
    <property type="molecule type" value="Genomic_DNA"/>
</dbReference>
<dbReference type="Proteomes" id="UP001595701">
    <property type="component" value="Unassembled WGS sequence"/>
</dbReference>
<dbReference type="RefSeq" id="WP_310773443.1">
    <property type="nucleotide sequence ID" value="NZ_JBHRWR010000033.1"/>
</dbReference>
<sequence>MALAGLFRNMWGIAGSHQIQFLDALHRDHAEVEDHVRTNKAMGLANLPSQSWQINTAWMLAANLAADLDTWLRLLTLHDQDGLEDAEPDTMRLRLYHLPARLARHARRRILRIERTWPWAAAFTTSWNRLTRLPVAT</sequence>
<reference evidence="3" key="1">
    <citation type="journal article" date="2019" name="Int. J. Syst. Evol. Microbiol.">
        <title>The Global Catalogue of Microorganisms (GCM) 10K type strain sequencing project: providing services to taxonomists for standard genome sequencing and annotation.</title>
        <authorList>
            <consortium name="The Broad Institute Genomics Platform"/>
            <consortium name="The Broad Institute Genome Sequencing Center for Infectious Disease"/>
            <person name="Wu L."/>
            <person name="Ma J."/>
        </authorList>
    </citation>
    <scope>NUCLEOTIDE SEQUENCE [LARGE SCALE GENOMIC DNA]</scope>
    <source>
        <strain evidence="3">CGMCC 4.7035</strain>
    </source>
</reference>
<accession>A0ABV7SKF8</accession>
<organism evidence="2 3">
    <name type="scientific">Streptomyces yaanensis</name>
    <dbReference type="NCBI Taxonomy" id="1142239"/>
    <lineage>
        <taxon>Bacteria</taxon>
        <taxon>Bacillati</taxon>
        <taxon>Actinomycetota</taxon>
        <taxon>Actinomycetes</taxon>
        <taxon>Kitasatosporales</taxon>
        <taxon>Streptomycetaceae</taxon>
        <taxon>Streptomyces</taxon>
    </lineage>
</organism>